<reference evidence="2 3" key="1">
    <citation type="submission" date="2020-08" db="EMBL/GenBank/DDBJ databases">
        <title>Genomic Encyclopedia of Type Strains, Phase IV (KMG-IV): sequencing the most valuable type-strain genomes for metagenomic binning, comparative biology and taxonomic classification.</title>
        <authorList>
            <person name="Goeker M."/>
        </authorList>
    </citation>
    <scope>NUCLEOTIDE SEQUENCE [LARGE SCALE GENOMIC DNA]</scope>
    <source>
        <strain evidence="2 3">DSM 101064</strain>
    </source>
</reference>
<sequence length="191" mass="22010">METMDTLQLSTRTQLPDALRVLLDEFPRASWEHDPGFEGLLRFWLDRHLMFRKILAQMTNETEQMLDNAIDQRAFTSQLARYGGMFVEQLHAHHTIEDTHYFPKLIDLDNRISAGFGILDKDHHAIDGHLNDFIEVANDVLNQRDTLSKLIPAAEALRKQLITLGTLLNRHLIDEEELVVPVVLKYGVSEL</sequence>
<dbReference type="InterPro" id="IPR012312">
    <property type="entry name" value="Hemerythrin-like"/>
</dbReference>
<evidence type="ECO:0000313" key="2">
    <source>
        <dbReference type="EMBL" id="MBB5723159.1"/>
    </source>
</evidence>
<comment type="caution">
    <text evidence="2">The sequence shown here is derived from an EMBL/GenBank/DDBJ whole genome shotgun (WGS) entry which is preliminary data.</text>
</comment>
<keyword evidence="3" id="KW-1185">Reference proteome</keyword>
<dbReference type="Pfam" id="PF01814">
    <property type="entry name" value="Hemerythrin"/>
    <property type="match status" value="1"/>
</dbReference>
<name>A0A7W9EYX7_9RHOB</name>
<dbReference type="RefSeq" id="WP_246414696.1">
    <property type="nucleotide sequence ID" value="NZ_JACIJM010000008.1"/>
</dbReference>
<protein>
    <submittedName>
        <fullName evidence="2">Iron-sulfur cluster repair protein YtfE (RIC family)</fullName>
    </submittedName>
</protein>
<organism evidence="2 3">
    <name type="scientific">Yoonia ponticola</name>
    <dbReference type="NCBI Taxonomy" id="1524255"/>
    <lineage>
        <taxon>Bacteria</taxon>
        <taxon>Pseudomonadati</taxon>
        <taxon>Pseudomonadota</taxon>
        <taxon>Alphaproteobacteria</taxon>
        <taxon>Rhodobacterales</taxon>
        <taxon>Paracoccaceae</taxon>
        <taxon>Yoonia</taxon>
    </lineage>
</organism>
<evidence type="ECO:0000313" key="3">
    <source>
        <dbReference type="Proteomes" id="UP000535415"/>
    </source>
</evidence>
<evidence type="ECO:0000259" key="1">
    <source>
        <dbReference type="Pfam" id="PF01814"/>
    </source>
</evidence>
<dbReference type="Gene3D" id="1.20.120.520">
    <property type="entry name" value="nmb1532 protein domain like"/>
    <property type="match status" value="1"/>
</dbReference>
<dbReference type="EMBL" id="JACIJM010000008">
    <property type="protein sequence ID" value="MBB5723159.1"/>
    <property type="molecule type" value="Genomic_DNA"/>
</dbReference>
<accession>A0A7W9EYX7</accession>
<dbReference type="AlphaFoldDB" id="A0A7W9EYX7"/>
<proteinExistence type="predicted"/>
<dbReference type="CDD" id="cd12108">
    <property type="entry name" value="Hr-like"/>
    <property type="match status" value="1"/>
</dbReference>
<feature type="domain" description="Hemerythrin-like" evidence="1">
    <location>
        <begin position="41"/>
        <end position="182"/>
    </location>
</feature>
<dbReference type="Proteomes" id="UP000535415">
    <property type="component" value="Unassembled WGS sequence"/>
</dbReference>
<gene>
    <name evidence="2" type="ORF">FHS72_002796</name>
</gene>